<protein>
    <submittedName>
        <fullName evidence="5">Helix-turn-helix domain-containing protein</fullName>
    </submittedName>
</protein>
<dbReference type="SMART" id="SM00342">
    <property type="entry name" value="HTH_ARAC"/>
    <property type="match status" value="1"/>
</dbReference>
<keyword evidence="6" id="KW-1185">Reference proteome</keyword>
<proteinExistence type="predicted"/>
<sequence>MRQLADYLGYSESHLRRLFTSHFGYSPGRYRDLLRLERAAMLLARTRLPIIEIAIQCGYSSHPVFTRAFRHKHGSSPRTFRQQFEHYQQVAISRLRQDVFDSCRPRIVKNAKYELYLARHYGKLDLKAQQHTWLHYTRRTQLSSQHRSLIQPAWIYHDDPDITPGERLRTDLGYRAMHPYSLPTERFFHRIRIESKRAVTARFDKPTDIEHLRTYLTLVWLPQHGESIDGNATSVLFDAADGCCGSGTLTIPLLH</sequence>
<dbReference type="InterPro" id="IPR018060">
    <property type="entry name" value="HTH_AraC"/>
</dbReference>
<organism evidence="5 6">
    <name type="scientific">Billgrantia aerodenitrificans</name>
    <dbReference type="NCBI Taxonomy" id="2733483"/>
    <lineage>
        <taxon>Bacteria</taxon>
        <taxon>Pseudomonadati</taxon>
        <taxon>Pseudomonadota</taxon>
        <taxon>Gammaproteobacteria</taxon>
        <taxon>Oceanospirillales</taxon>
        <taxon>Halomonadaceae</taxon>
        <taxon>Billgrantia</taxon>
    </lineage>
</organism>
<reference evidence="5 6" key="1">
    <citation type="journal article" date="2021" name="Front. Microbiol.">
        <title>Aerobic Denitrification and Heterotrophic Sulfur Oxidation in the Genus Halomonas Revealed by Six Novel Species Characterizations and Genome-Based Analysis.</title>
        <authorList>
            <person name="Wang L."/>
            <person name="Shao Z."/>
        </authorList>
    </citation>
    <scope>NUCLEOTIDE SEQUENCE [LARGE SCALE GENOMIC DNA]</scope>
    <source>
        <strain evidence="5 6">MCCC 1A11058</strain>
    </source>
</reference>
<dbReference type="Gene3D" id="1.10.10.60">
    <property type="entry name" value="Homeodomain-like"/>
    <property type="match status" value="2"/>
</dbReference>
<dbReference type="InterPro" id="IPR011256">
    <property type="entry name" value="Reg_factor_effector_dom_sf"/>
</dbReference>
<dbReference type="SUPFAM" id="SSF46689">
    <property type="entry name" value="Homeodomain-like"/>
    <property type="match status" value="2"/>
</dbReference>
<keyword evidence="2" id="KW-0238">DNA-binding</keyword>
<dbReference type="InterPro" id="IPR018062">
    <property type="entry name" value="HTH_AraC-typ_CS"/>
</dbReference>
<dbReference type="PROSITE" id="PS00041">
    <property type="entry name" value="HTH_ARAC_FAMILY_1"/>
    <property type="match status" value="1"/>
</dbReference>
<keyword evidence="1" id="KW-0805">Transcription regulation</keyword>
<gene>
    <name evidence="5" type="ORF">HOP59_22525</name>
</gene>
<dbReference type="PRINTS" id="PR00032">
    <property type="entry name" value="HTHARAC"/>
</dbReference>
<evidence type="ECO:0000259" key="4">
    <source>
        <dbReference type="PROSITE" id="PS01124"/>
    </source>
</evidence>
<name>A0ABS9AYC0_9GAMM</name>
<evidence type="ECO:0000256" key="3">
    <source>
        <dbReference type="ARBA" id="ARBA00023163"/>
    </source>
</evidence>
<keyword evidence="3" id="KW-0804">Transcription</keyword>
<evidence type="ECO:0000256" key="2">
    <source>
        <dbReference type="ARBA" id="ARBA00023125"/>
    </source>
</evidence>
<comment type="caution">
    <text evidence="5">The sequence shown here is derived from an EMBL/GenBank/DDBJ whole genome shotgun (WGS) entry which is preliminary data.</text>
</comment>
<dbReference type="PANTHER" id="PTHR47504:SF5">
    <property type="entry name" value="RIGHT ORIGIN-BINDING PROTEIN"/>
    <property type="match status" value="1"/>
</dbReference>
<dbReference type="InterPro" id="IPR020449">
    <property type="entry name" value="Tscrpt_reg_AraC-type_HTH"/>
</dbReference>
<dbReference type="PROSITE" id="PS01124">
    <property type="entry name" value="HTH_ARAC_FAMILY_2"/>
    <property type="match status" value="1"/>
</dbReference>
<dbReference type="InterPro" id="IPR050959">
    <property type="entry name" value="MarA-like"/>
</dbReference>
<dbReference type="InterPro" id="IPR009057">
    <property type="entry name" value="Homeodomain-like_sf"/>
</dbReference>
<dbReference type="SUPFAM" id="SSF55136">
    <property type="entry name" value="Probable bacterial effector-binding domain"/>
    <property type="match status" value="1"/>
</dbReference>
<feature type="domain" description="HTH araC/xylS-type" evidence="4">
    <location>
        <begin position="1"/>
        <end position="83"/>
    </location>
</feature>
<accession>A0ABS9AYC0</accession>
<dbReference type="Pfam" id="PF12833">
    <property type="entry name" value="HTH_18"/>
    <property type="match status" value="1"/>
</dbReference>
<evidence type="ECO:0000313" key="6">
    <source>
        <dbReference type="Proteomes" id="UP001320272"/>
    </source>
</evidence>
<dbReference type="PANTHER" id="PTHR47504">
    <property type="entry name" value="RIGHT ORIGIN-BINDING PROTEIN"/>
    <property type="match status" value="1"/>
</dbReference>
<dbReference type="Proteomes" id="UP001320272">
    <property type="component" value="Unassembled WGS sequence"/>
</dbReference>
<dbReference type="EMBL" id="JABFTV010000018">
    <property type="protein sequence ID" value="MCE8026908.1"/>
    <property type="molecule type" value="Genomic_DNA"/>
</dbReference>
<evidence type="ECO:0000256" key="1">
    <source>
        <dbReference type="ARBA" id="ARBA00023015"/>
    </source>
</evidence>
<dbReference type="Gene3D" id="3.20.80.10">
    <property type="entry name" value="Regulatory factor, effector binding domain"/>
    <property type="match status" value="1"/>
</dbReference>
<evidence type="ECO:0000313" key="5">
    <source>
        <dbReference type="EMBL" id="MCE8026908.1"/>
    </source>
</evidence>